<dbReference type="Proteomes" id="UP000006426">
    <property type="component" value="Plasmid pmppla107"/>
</dbReference>
<feature type="transmembrane region" description="Helical" evidence="8">
    <location>
        <begin position="235"/>
        <end position="257"/>
    </location>
</feature>
<evidence type="ECO:0000256" key="2">
    <source>
        <dbReference type="ARBA" id="ARBA00009773"/>
    </source>
</evidence>
<feature type="transmembrane region" description="Helical" evidence="8">
    <location>
        <begin position="56"/>
        <end position="83"/>
    </location>
</feature>
<reference evidence="9 10" key="1">
    <citation type="journal article" date="2011" name="PLoS Pathog.">
        <title>Dynamic evolution of pathogenicity revealed by sequencing and comparative genomics of 19 Pseudomonas syringae isolates.</title>
        <authorList>
            <person name="Baltrus D.A."/>
            <person name="Nishimura M.T."/>
            <person name="Romanchuk A."/>
            <person name="Chang J.H."/>
            <person name="Mukhtar M.S."/>
            <person name="Cherkis K."/>
            <person name="Roach J."/>
            <person name="Grant S.R."/>
            <person name="Jones C.D."/>
            <person name="Dangl J.L."/>
        </authorList>
    </citation>
    <scope>NUCLEOTIDE SEQUENCE [LARGE SCALE GENOMIC DNA]</scope>
    <source>
        <strain evidence="9 10">M301315</strain>
    </source>
</reference>
<keyword evidence="4" id="KW-1003">Cell membrane</keyword>
<gene>
    <name evidence="9" type="ORF">PLA107_033310</name>
</gene>
<protein>
    <submittedName>
        <fullName evidence="9">AI-2E family transporter</fullName>
    </submittedName>
</protein>
<feature type="transmembrane region" description="Helical" evidence="8">
    <location>
        <begin position="9"/>
        <end position="26"/>
    </location>
</feature>
<dbReference type="RefSeq" id="WP_005742825.1">
    <property type="nucleotide sequence ID" value="NZ_CP031226.1"/>
</dbReference>
<dbReference type="AlphaFoldDB" id="A0AAD0PWM7"/>
<evidence type="ECO:0000313" key="9">
    <source>
        <dbReference type="EMBL" id="AXH60092.1"/>
    </source>
</evidence>
<keyword evidence="3" id="KW-0813">Transport</keyword>
<proteinExistence type="inferred from homology"/>
<evidence type="ECO:0000256" key="4">
    <source>
        <dbReference type="ARBA" id="ARBA00022475"/>
    </source>
</evidence>
<geneLocation type="plasmid" evidence="10">
    <name>pmppla107</name>
</geneLocation>
<keyword evidence="5 8" id="KW-0812">Transmembrane</keyword>
<name>A0AAD0PWM7_PSEAV</name>
<comment type="similarity">
    <text evidence="2">Belongs to the autoinducer-2 exporter (AI-2E) (TC 2.A.86) family.</text>
</comment>
<organism evidence="9 10">
    <name type="scientific">Pseudomonas amygdali pv. lachrymans str. M301315</name>
    <dbReference type="NCBI Taxonomy" id="629260"/>
    <lineage>
        <taxon>Bacteria</taxon>
        <taxon>Pseudomonadati</taxon>
        <taxon>Pseudomonadota</taxon>
        <taxon>Gammaproteobacteria</taxon>
        <taxon>Pseudomonadales</taxon>
        <taxon>Pseudomonadaceae</taxon>
        <taxon>Pseudomonas</taxon>
        <taxon>Pseudomonas amygdali</taxon>
    </lineage>
</organism>
<feature type="transmembrane region" description="Helical" evidence="8">
    <location>
        <begin position="143"/>
        <end position="171"/>
    </location>
</feature>
<dbReference type="InterPro" id="IPR002549">
    <property type="entry name" value="AI-2E-like"/>
</dbReference>
<evidence type="ECO:0000256" key="5">
    <source>
        <dbReference type="ARBA" id="ARBA00022692"/>
    </source>
</evidence>
<dbReference type="Pfam" id="PF01594">
    <property type="entry name" value="AI-2E_transport"/>
    <property type="match status" value="1"/>
</dbReference>
<evidence type="ECO:0000256" key="8">
    <source>
        <dbReference type="SAM" id="Phobius"/>
    </source>
</evidence>
<evidence type="ECO:0000256" key="7">
    <source>
        <dbReference type="ARBA" id="ARBA00023136"/>
    </source>
</evidence>
<feature type="transmembrane region" description="Helical" evidence="8">
    <location>
        <begin position="269"/>
        <end position="286"/>
    </location>
</feature>
<dbReference type="PANTHER" id="PTHR21716:SF67">
    <property type="entry name" value="TRANSPORT PROTEIN YDIK-RELATED"/>
    <property type="match status" value="1"/>
</dbReference>
<dbReference type="PANTHER" id="PTHR21716">
    <property type="entry name" value="TRANSMEMBRANE PROTEIN"/>
    <property type="match status" value="1"/>
</dbReference>
<feature type="transmembrane region" description="Helical" evidence="8">
    <location>
        <begin position="306"/>
        <end position="336"/>
    </location>
</feature>
<dbReference type="EMBL" id="CP031226">
    <property type="protein sequence ID" value="AXH60092.1"/>
    <property type="molecule type" value="Genomic_DNA"/>
</dbReference>
<comment type="subcellular location">
    <subcellularLocation>
        <location evidence="1">Cell membrane</location>
        <topology evidence="1">Multi-pass membrane protein</topology>
    </subcellularLocation>
</comment>
<evidence type="ECO:0000256" key="6">
    <source>
        <dbReference type="ARBA" id="ARBA00022989"/>
    </source>
</evidence>
<dbReference type="GO" id="GO:0005886">
    <property type="term" value="C:plasma membrane"/>
    <property type="evidence" value="ECO:0007669"/>
    <property type="project" value="UniProtKB-SubCell"/>
</dbReference>
<sequence>MISQLEKPIGIALIVGVLFAALYVLSPFAITLAWGALIAFATWPAVKWIERTTGRLWVGASAVCFMMFAVVLGPLVALSVSFAGDATVFTHWVVEMSKSTLPESPGWVTGLPWVGSYLDHQWSLWHEKGPNWFLDVKPYLSSLIHVIIGKSGVLGSVLVEIAISLLFAFWFHLEGEKITNLAQKALHALIGQASSRYWEIARNTISGVINGVIGTSIAQAVLALIGFWIAGVPGALLLGVGTFFLSLIPMGPPLLWVPAIGWLFYQGETGYAIFLAIWCVVVVSGVDHILKPILISRGGVLPLPIVLIGIMGGMLTLGFLGLFIGPVCLALSFTLVREWLNQRASTAAAVV</sequence>
<accession>A0AAD0PWM7</accession>
<keyword evidence="6 8" id="KW-1133">Transmembrane helix</keyword>
<evidence type="ECO:0000256" key="1">
    <source>
        <dbReference type="ARBA" id="ARBA00004651"/>
    </source>
</evidence>
<keyword evidence="9" id="KW-0614">Plasmid</keyword>
<keyword evidence="7 8" id="KW-0472">Membrane</keyword>
<feature type="transmembrane region" description="Helical" evidence="8">
    <location>
        <begin position="205"/>
        <end position="229"/>
    </location>
</feature>
<evidence type="ECO:0000313" key="10">
    <source>
        <dbReference type="Proteomes" id="UP000006426"/>
    </source>
</evidence>
<dbReference type="GeneID" id="39473912"/>
<evidence type="ECO:0000256" key="3">
    <source>
        <dbReference type="ARBA" id="ARBA00022448"/>
    </source>
</evidence>